<protein>
    <submittedName>
        <fullName evidence="2">Sterol 3-beta-glucosyltransferase</fullName>
    </submittedName>
</protein>
<feature type="compositionally biased region" description="Basic and acidic residues" evidence="1">
    <location>
        <begin position="328"/>
        <end position="349"/>
    </location>
</feature>
<dbReference type="PANTHER" id="PTHR48050:SF13">
    <property type="entry name" value="STEROL 3-BETA-GLUCOSYLTRANSFERASE UGT80A2"/>
    <property type="match status" value="1"/>
</dbReference>
<reference evidence="2 3" key="1">
    <citation type="submission" date="2017-12" db="EMBL/GenBank/DDBJ databases">
        <title>Sequencing, de novo assembly and annotation of complete genome of a new Thraustochytrid species, strain FCC1311.</title>
        <authorList>
            <person name="Sedici K."/>
            <person name="Godart F."/>
            <person name="Aiese Cigliano R."/>
            <person name="Sanseverino W."/>
            <person name="Barakat M."/>
            <person name="Ortet P."/>
            <person name="Marechal E."/>
            <person name="Cagnac O."/>
            <person name="Amato A."/>
        </authorList>
    </citation>
    <scope>NUCLEOTIDE SEQUENCE [LARGE SCALE GENOMIC DNA]</scope>
</reference>
<feature type="compositionally biased region" description="Basic and acidic residues" evidence="1">
    <location>
        <begin position="82"/>
        <end position="91"/>
    </location>
</feature>
<dbReference type="AlphaFoldDB" id="A0A2R5GN02"/>
<accession>A0A2R5GN02</accession>
<feature type="compositionally biased region" description="Acidic residues" evidence="1">
    <location>
        <begin position="300"/>
        <end position="311"/>
    </location>
</feature>
<sequence>MGNCCSSVSDRDRKLAAYAAPDGKAPQEIGLKEITRTQDEVLETSSAPGPLQPTSPQTPATRSDVPSDDEDDAHDDIEDTTSAEREEREEFHNMACIEKRVRYEFDTDVDEKNLMELSFVLEGADHVAPDDKTLLSSSNGVFVRINVYDGNGHRRRGKIETRADRGHNGHHTFNLRVVVENANVTDVIKLSAYRSYLLETARHKIGRTLIPVKDLMERREMPELWLFSGLGVPIFDRKLQNPTTLCIRAIESRKRAPMLSPQQFALSVGNFAASEGATAASPKGGIQQLADEARAIAKADEEEEESADESGNEERPQSDADAIAAADDEGKTNTAETEKENEKEKDGGIVDRSVAVVDPDAMSENSDSSHASYMTMSTHATLLSEDISDEESVYRDSLDENNHLLATLEDSRTDDDEEEEEEEEEEEVDYEDDSIGDHERFESKDESDGPPLVQASGEEYLKEHANSAEGDHDQDTDHEAESELEENTDALPVRNDVSGSRRLLVISRGTRGDVQPFIALARGLAECFEWEIYICTEMRYKPLIEKYCDVERGSIHFVPSGGDTEARIAKPIAKWAVNTKLRLMQAAMLARMEREFFDSEPAFFYWAKRLQPDFLCYTFTTANLAFIISEALRIPMIGFFLQPTCLPSKSYTPITPLRRVTDADASELSAFDLEGHETFRRIKRLMENNLFTSRLDDMYRRRGISRSFDGKNDFEVIVDRKFPIVVPIKEEAFGGKPPDWPVSTRMSDFIFLRTSGVPPLSDEIEDFIQSARDREYPVMCICFSSMPVTRIKILQSALHILDKCPGGYKPCIIALVGNRPDDEQRDQSQEARAEEYAKDKRLIIVGDFNDTILDILPKALAPDSAWKKKAREIADTMFPGGIEGMSNGVEENAEVFRSAAAAAFPAPGTSSTRRTRRHRRIRSRGHSVSSRGSRGSVSKAFGKLVHLPSPVNGHRRNSSHGTAVHHDDHSATHTSDSDEVATLASDHGSPLAASAINFA</sequence>
<feature type="compositionally biased region" description="Basic and acidic residues" evidence="1">
    <location>
        <begin position="30"/>
        <end position="39"/>
    </location>
</feature>
<feature type="compositionally biased region" description="Polar residues" evidence="1">
    <location>
        <begin position="363"/>
        <end position="373"/>
    </location>
</feature>
<keyword evidence="2" id="KW-0808">Transferase</keyword>
<name>A0A2R5GN02_9STRA</name>
<dbReference type="InterPro" id="IPR050426">
    <property type="entry name" value="Glycosyltransferase_28"/>
</dbReference>
<evidence type="ECO:0000256" key="1">
    <source>
        <dbReference type="SAM" id="MobiDB-lite"/>
    </source>
</evidence>
<dbReference type="Proteomes" id="UP000241890">
    <property type="component" value="Unassembled WGS sequence"/>
</dbReference>
<proteinExistence type="predicted"/>
<feature type="region of interest" description="Disordered" evidence="1">
    <location>
        <begin position="405"/>
        <end position="493"/>
    </location>
</feature>
<evidence type="ECO:0000313" key="2">
    <source>
        <dbReference type="EMBL" id="GBG31108.1"/>
    </source>
</evidence>
<feature type="region of interest" description="Disordered" evidence="1">
    <location>
        <begin position="297"/>
        <end position="373"/>
    </location>
</feature>
<evidence type="ECO:0000313" key="3">
    <source>
        <dbReference type="Proteomes" id="UP000241890"/>
    </source>
</evidence>
<dbReference type="InParanoid" id="A0A2R5GN02"/>
<gene>
    <name evidence="2" type="ORF">FCC1311_007921</name>
</gene>
<feature type="compositionally biased region" description="Low complexity" evidence="1">
    <location>
        <begin position="903"/>
        <end position="912"/>
    </location>
</feature>
<feature type="compositionally biased region" description="Polar residues" evidence="1">
    <location>
        <begin position="43"/>
        <end position="61"/>
    </location>
</feature>
<feature type="compositionally biased region" description="Basic and acidic residues" evidence="1">
    <location>
        <begin position="459"/>
        <end position="481"/>
    </location>
</feature>
<feature type="compositionally biased region" description="Low complexity" evidence="1">
    <location>
        <begin position="926"/>
        <end position="938"/>
    </location>
</feature>
<dbReference type="Gene3D" id="3.40.50.2000">
    <property type="entry name" value="Glycogen Phosphorylase B"/>
    <property type="match status" value="1"/>
</dbReference>
<dbReference type="EMBL" id="BEYU01000091">
    <property type="protein sequence ID" value="GBG31108.1"/>
    <property type="molecule type" value="Genomic_DNA"/>
</dbReference>
<feature type="region of interest" description="Disordered" evidence="1">
    <location>
        <begin position="18"/>
        <end position="91"/>
    </location>
</feature>
<feature type="compositionally biased region" description="Acidic residues" evidence="1">
    <location>
        <begin position="412"/>
        <end position="434"/>
    </location>
</feature>
<feature type="compositionally biased region" description="Basic and acidic residues" evidence="1">
    <location>
        <begin position="435"/>
        <end position="447"/>
    </location>
</feature>
<keyword evidence="3" id="KW-1185">Reference proteome</keyword>
<dbReference type="GO" id="GO:0016740">
    <property type="term" value="F:transferase activity"/>
    <property type="evidence" value="ECO:0007669"/>
    <property type="project" value="UniProtKB-KW"/>
</dbReference>
<feature type="region of interest" description="Disordered" evidence="1">
    <location>
        <begin position="903"/>
        <end position="984"/>
    </location>
</feature>
<comment type="caution">
    <text evidence="2">The sequence shown here is derived from an EMBL/GenBank/DDBJ whole genome shotgun (WGS) entry which is preliminary data.</text>
</comment>
<dbReference type="PANTHER" id="PTHR48050">
    <property type="entry name" value="STEROL 3-BETA-GLUCOSYLTRANSFERASE"/>
    <property type="match status" value="1"/>
</dbReference>
<feature type="compositionally biased region" description="Acidic residues" evidence="1">
    <location>
        <begin position="66"/>
        <end position="81"/>
    </location>
</feature>
<organism evidence="2 3">
    <name type="scientific">Hondaea fermentalgiana</name>
    <dbReference type="NCBI Taxonomy" id="2315210"/>
    <lineage>
        <taxon>Eukaryota</taxon>
        <taxon>Sar</taxon>
        <taxon>Stramenopiles</taxon>
        <taxon>Bigyra</taxon>
        <taxon>Labyrinthulomycetes</taxon>
        <taxon>Thraustochytrida</taxon>
        <taxon>Thraustochytriidae</taxon>
        <taxon>Hondaea</taxon>
    </lineage>
</organism>
<feature type="compositionally biased region" description="Basic residues" evidence="1">
    <location>
        <begin position="913"/>
        <end position="925"/>
    </location>
</feature>
<dbReference type="SUPFAM" id="SSF53756">
    <property type="entry name" value="UDP-Glycosyltransferase/glycogen phosphorylase"/>
    <property type="match status" value="1"/>
</dbReference>